<accession>A0A8T4C729</accession>
<dbReference type="Pfam" id="PF01541">
    <property type="entry name" value="GIY-YIG"/>
    <property type="match status" value="1"/>
</dbReference>
<reference evidence="2" key="1">
    <citation type="submission" date="2019-03" db="EMBL/GenBank/DDBJ databases">
        <title>Lake Tanganyika Metagenome-Assembled Genomes (MAGs).</title>
        <authorList>
            <person name="Tran P."/>
        </authorList>
    </citation>
    <scope>NUCLEOTIDE SEQUENCE</scope>
    <source>
        <strain evidence="2">M_DeepCast_50m_m2_156</strain>
    </source>
</reference>
<sequence length="81" mass="9680">MGYFVYFLRCRDDSLYCGYTHDLVERVKLHRVGRASKYTRSRLPIVLVYSEPFSTQSLAMKREAEIKSFTRKKKLDLINKR</sequence>
<protein>
    <submittedName>
        <fullName evidence="2">GIY-YIG nuclease family protein</fullName>
    </submittedName>
</protein>
<evidence type="ECO:0000259" key="1">
    <source>
        <dbReference type="PROSITE" id="PS50164"/>
    </source>
</evidence>
<dbReference type="Gene3D" id="3.40.1440.10">
    <property type="entry name" value="GIY-YIG endonuclease"/>
    <property type="match status" value="1"/>
</dbReference>
<dbReference type="SUPFAM" id="SSF82771">
    <property type="entry name" value="GIY-YIG endonuclease"/>
    <property type="match status" value="1"/>
</dbReference>
<dbReference type="InterPro" id="IPR000305">
    <property type="entry name" value="GIY-YIG_endonuc"/>
</dbReference>
<dbReference type="InterPro" id="IPR035901">
    <property type="entry name" value="GIY-YIG_endonuc_sf"/>
</dbReference>
<dbReference type="PROSITE" id="PS50164">
    <property type="entry name" value="GIY_YIG"/>
    <property type="match status" value="1"/>
</dbReference>
<dbReference type="EMBL" id="VGJJ01000017">
    <property type="protein sequence ID" value="MBM3282231.1"/>
    <property type="molecule type" value="Genomic_DNA"/>
</dbReference>
<gene>
    <name evidence="2" type="ORF">FJY86_02735</name>
</gene>
<comment type="caution">
    <text evidence="2">The sequence shown here is derived from an EMBL/GenBank/DDBJ whole genome shotgun (WGS) entry which is preliminary data.</text>
</comment>
<dbReference type="Proteomes" id="UP000774699">
    <property type="component" value="Unassembled WGS sequence"/>
</dbReference>
<dbReference type="PANTHER" id="PTHR34477:SF1">
    <property type="entry name" value="UPF0213 PROTEIN YHBQ"/>
    <property type="match status" value="1"/>
</dbReference>
<dbReference type="InterPro" id="IPR050190">
    <property type="entry name" value="UPF0213_domain"/>
</dbReference>
<dbReference type="CDD" id="cd10456">
    <property type="entry name" value="GIY-YIG_UPF0213"/>
    <property type="match status" value="1"/>
</dbReference>
<dbReference type="AlphaFoldDB" id="A0A8T4C729"/>
<name>A0A8T4C729_9ARCH</name>
<proteinExistence type="predicted"/>
<organism evidence="2 3">
    <name type="scientific">Candidatus Iainarchaeum sp</name>
    <dbReference type="NCBI Taxonomy" id="3101447"/>
    <lineage>
        <taxon>Archaea</taxon>
        <taxon>Candidatus Iainarchaeota</taxon>
        <taxon>Candidatus Iainarchaeia</taxon>
        <taxon>Candidatus Iainarchaeales</taxon>
        <taxon>Candidatus Iainarchaeaceae</taxon>
        <taxon>Candidatus Iainarchaeum</taxon>
    </lineage>
</organism>
<dbReference type="PANTHER" id="PTHR34477">
    <property type="entry name" value="UPF0213 PROTEIN YHBQ"/>
    <property type="match status" value="1"/>
</dbReference>
<evidence type="ECO:0000313" key="3">
    <source>
        <dbReference type="Proteomes" id="UP000774699"/>
    </source>
</evidence>
<evidence type="ECO:0000313" key="2">
    <source>
        <dbReference type="EMBL" id="MBM3282231.1"/>
    </source>
</evidence>
<feature type="domain" description="GIY-YIG" evidence="1">
    <location>
        <begin position="1"/>
        <end position="76"/>
    </location>
</feature>